<dbReference type="AlphaFoldDB" id="A0A1X9NIM1"/>
<dbReference type="Gene3D" id="3.30.70.1520">
    <property type="entry name" value="Heterotetrameric sarcosine oxidase"/>
    <property type="match status" value="1"/>
</dbReference>
<dbReference type="EMBL" id="CP019343">
    <property type="protein sequence ID" value="ARN73833.1"/>
    <property type="molecule type" value="Genomic_DNA"/>
</dbReference>
<dbReference type="SUPFAM" id="SSF103025">
    <property type="entry name" value="Folate-binding domain"/>
    <property type="match status" value="1"/>
</dbReference>
<protein>
    <recommendedName>
        <fullName evidence="3">Sarcosine oxidase subunit gamma</fullName>
    </recommendedName>
</protein>
<dbReference type="InterPro" id="IPR007375">
    <property type="entry name" value="SoxG"/>
</dbReference>
<dbReference type="InterPro" id="IPR027266">
    <property type="entry name" value="TrmE/GcvT-like"/>
</dbReference>
<evidence type="ECO:0000313" key="1">
    <source>
        <dbReference type="EMBL" id="ARN73833.1"/>
    </source>
</evidence>
<reference evidence="1 2" key="1">
    <citation type="submission" date="2016-11" db="EMBL/GenBank/DDBJ databases">
        <title>Trade-off between light-utilization and light-protection in marine flavobacteria.</title>
        <authorList>
            <person name="Kumagai Y."/>
        </authorList>
    </citation>
    <scope>NUCLEOTIDE SEQUENCE [LARGE SCALE GENOMIC DNA]</scope>
    <source>
        <strain evidence="1 2">NBRC 107125</strain>
    </source>
</reference>
<dbReference type="Gene3D" id="3.30.1360.120">
    <property type="entry name" value="Probable tRNA modification gtpase trme, domain 1"/>
    <property type="match status" value="1"/>
</dbReference>
<name>A0A1X9NIM1_9GAMM</name>
<dbReference type="STRING" id="716816.BST96_06720"/>
<sequence>MANLHAQSALFDRQQKAMTAHWTNGVLTLEEMPCLGLVKLQRAVKGAAFHSAVTAAKLVLPSPGWTSGNDHGRCLWLTPHEWLWVMPAGREGEWIDRLTPLFNDVALLTDISDSRVVIALSGKHVQDLLAKASAVDWHVDRFAIGQCAVTRFAQVAVLVHRISEQGYELLVDRAYGVYLWDWLVDAAGEFKESTIIYALNSQ</sequence>
<gene>
    <name evidence="1" type="ORF">BST96_06720</name>
</gene>
<dbReference type="KEGG" id="osg:BST96_06720"/>
<dbReference type="Proteomes" id="UP000193450">
    <property type="component" value="Chromosome"/>
</dbReference>
<accession>A0A1X9NIM1</accession>
<dbReference type="Pfam" id="PF04268">
    <property type="entry name" value="SoxG"/>
    <property type="match status" value="1"/>
</dbReference>
<dbReference type="RefSeq" id="WP_169713938.1">
    <property type="nucleotide sequence ID" value="NZ_CP019343.1"/>
</dbReference>
<evidence type="ECO:0008006" key="3">
    <source>
        <dbReference type="Google" id="ProtNLM"/>
    </source>
</evidence>
<proteinExistence type="predicted"/>
<keyword evidence="2" id="KW-1185">Reference proteome</keyword>
<organism evidence="1 2">
    <name type="scientific">Oceanicoccus sagamiensis</name>
    <dbReference type="NCBI Taxonomy" id="716816"/>
    <lineage>
        <taxon>Bacteria</taxon>
        <taxon>Pseudomonadati</taxon>
        <taxon>Pseudomonadota</taxon>
        <taxon>Gammaproteobacteria</taxon>
        <taxon>Cellvibrionales</taxon>
        <taxon>Spongiibacteraceae</taxon>
        <taxon>Oceanicoccus</taxon>
    </lineage>
</organism>
<evidence type="ECO:0000313" key="2">
    <source>
        <dbReference type="Proteomes" id="UP000193450"/>
    </source>
</evidence>